<proteinExistence type="predicted"/>
<organism evidence="5 6">
    <name type="scientific">Aquariibacter albus</name>
    <dbReference type="NCBI Taxonomy" id="2759899"/>
    <lineage>
        <taxon>Bacteria</taxon>
        <taxon>Pseudomonadati</taxon>
        <taxon>Pseudomonadota</taxon>
        <taxon>Betaproteobacteria</taxon>
        <taxon>Burkholderiales</taxon>
        <taxon>Sphaerotilaceae</taxon>
        <taxon>Aquariibacter</taxon>
    </lineage>
</organism>
<dbReference type="AlphaFoldDB" id="A0A839HKG4"/>
<reference evidence="5 6" key="1">
    <citation type="submission" date="2020-08" db="EMBL/GenBank/DDBJ databases">
        <title>Aquariorum lacteus gen. nov., sp. nov., a new member of the family Comamonadaceae, isolated from freshwater aquarium.</title>
        <authorList>
            <person name="Chun S.-J."/>
        </authorList>
    </citation>
    <scope>NUCLEOTIDE SEQUENCE [LARGE SCALE GENOMIC DNA]</scope>
    <source>
        <strain evidence="5 6">SJAQ100</strain>
    </source>
</reference>
<dbReference type="GO" id="GO:0043200">
    <property type="term" value="P:response to amino acid"/>
    <property type="evidence" value="ECO:0007669"/>
    <property type="project" value="TreeGrafter"/>
</dbReference>
<gene>
    <name evidence="5" type="ORF">H4F90_09605</name>
</gene>
<keyword evidence="1" id="KW-0805">Transcription regulation</keyword>
<dbReference type="InterPro" id="IPR036388">
    <property type="entry name" value="WH-like_DNA-bd_sf"/>
</dbReference>
<dbReference type="PANTHER" id="PTHR30154:SF34">
    <property type="entry name" value="TRANSCRIPTIONAL REGULATOR AZLB"/>
    <property type="match status" value="1"/>
</dbReference>
<dbReference type="PRINTS" id="PR00033">
    <property type="entry name" value="HTHASNC"/>
</dbReference>
<dbReference type="SUPFAM" id="SSF54909">
    <property type="entry name" value="Dimeric alpha+beta barrel"/>
    <property type="match status" value="1"/>
</dbReference>
<name>A0A839HKG4_9BURK</name>
<dbReference type="GO" id="GO:0005829">
    <property type="term" value="C:cytosol"/>
    <property type="evidence" value="ECO:0007669"/>
    <property type="project" value="TreeGrafter"/>
</dbReference>
<dbReference type="PROSITE" id="PS50956">
    <property type="entry name" value="HTH_ASNC_2"/>
    <property type="match status" value="1"/>
</dbReference>
<dbReference type="Gene3D" id="3.30.70.920">
    <property type="match status" value="1"/>
</dbReference>
<dbReference type="SMART" id="SM00344">
    <property type="entry name" value="HTH_ASNC"/>
    <property type="match status" value="1"/>
</dbReference>
<dbReference type="Proteomes" id="UP000586093">
    <property type="component" value="Unassembled WGS sequence"/>
</dbReference>
<evidence type="ECO:0000259" key="4">
    <source>
        <dbReference type="PROSITE" id="PS50956"/>
    </source>
</evidence>
<dbReference type="RefSeq" id="WP_182663958.1">
    <property type="nucleotide sequence ID" value="NZ_JACIVI010000003.1"/>
</dbReference>
<comment type="caution">
    <text evidence="5">The sequence shown here is derived from an EMBL/GenBank/DDBJ whole genome shotgun (WGS) entry which is preliminary data.</text>
</comment>
<evidence type="ECO:0000313" key="6">
    <source>
        <dbReference type="Proteomes" id="UP000586093"/>
    </source>
</evidence>
<evidence type="ECO:0000256" key="1">
    <source>
        <dbReference type="ARBA" id="ARBA00023015"/>
    </source>
</evidence>
<evidence type="ECO:0000256" key="2">
    <source>
        <dbReference type="ARBA" id="ARBA00023125"/>
    </source>
</evidence>
<keyword evidence="3" id="KW-0804">Transcription</keyword>
<dbReference type="InterPro" id="IPR000485">
    <property type="entry name" value="AsnC-type_HTH_dom"/>
</dbReference>
<dbReference type="Pfam" id="PF01037">
    <property type="entry name" value="AsnC_trans_reg"/>
    <property type="match status" value="1"/>
</dbReference>
<evidence type="ECO:0000313" key="5">
    <source>
        <dbReference type="EMBL" id="MBB1162236.1"/>
    </source>
</evidence>
<evidence type="ECO:0000256" key="3">
    <source>
        <dbReference type="ARBA" id="ARBA00023163"/>
    </source>
</evidence>
<dbReference type="EMBL" id="JACIVI010000003">
    <property type="protein sequence ID" value="MBB1162236.1"/>
    <property type="molecule type" value="Genomic_DNA"/>
</dbReference>
<keyword evidence="6" id="KW-1185">Reference proteome</keyword>
<protein>
    <submittedName>
        <fullName evidence="5">Lrp/AsnC family transcriptional regulator</fullName>
    </submittedName>
</protein>
<dbReference type="Gene3D" id="1.10.10.10">
    <property type="entry name" value="Winged helix-like DNA-binding domain superfamily/Winged helix DNA-binding domain"/>
    <property type="match status" value="1"/>
</dbReference>
<sequence>MPTDEAPPPLDAADLRLLALLQADADRSNQALAEAAGLSPATAHRRVRRLKAQGLIEGIVAQLAPAAMAAAGLPLLQALVEVTLDVQATERLQAFEDGALAEPAVQQCWRVSPGPDFVLVLAVPDMPAYAALAERLFSADLNVRSVRAFFAVKRARFGSALPLPAAPRG</sequence>
<dbReference type="InterPro" id="IPR011008">
    <property type="entry name" value="Dimeric_a/b-barrel"/>
</dbReference>
<dbReference type="InterPro" id="IPR019887">
    <property type="entry name" value="Tscrpt_reg_AsnC/Lrp_C"/>
</dbReference>
<feature type="domain" description="HTH asnC-type" evidence="4">
    <location>
        <begin position="10"/>
        <end position="74"/>
    </location>
</feature>
<dbReference type="SUPFAM" id="SSF46785">
    <property type="entry name" value="Winged helix' DNA-binding domain"/>
    <property type="match status" value="1"/>
</dbReference>
<dbReference type="PANTHER" id="PTHR30154">
    <property type="entry name" value="LEUCINE-RESPONSIVE REGULATORY PROTEIN"/>
    <property type="match status" value="1"/>
</dbReference>
<keyword evidence="2" id="KW-0238">DNA-binding</keyword>
<accession>A0A839HKG4</accession>
<dbReference type="GO" id="GO:0043565">
    <property type="term" value="F:sequence-specific DNA binding"/>
    <property type="evidence" value="ECO:0007669"/>
    <property type="project" value="InterPro"/>
</dbReference>
<dbReference type="Pfam" id="PF13412">
    <property type="entry name" value="HTH_24"/>
    <property type="match status" value="1"/>
</dbReference>
<dbReference type="InterPro" id="IPR036390">
    <property type="entry name" value="WH_DNA-bd_sf"/>
</dbReference>
<dbReference type="InterPro" id="IPR019888">
    <property type="entry name" value="Tscrpt_reg_AsnC-like"/>
</dbReference>